<dbReference type="InterPro" id="IPR000157">
    <property type="entry name" value="TIR_dom"/>
</dbReference>
<dbReference type="Gene3D" id="3.40.50.10140">
    <property type="entry name" value="Toll/interleukin-1 receptor homology (TIR) domain"/>
    <property type="match status" value="1"/>
</dbReference>
<dbReference type="HOGENOM" id="CLU_454708_0_0_9"/>
<protein>
    <recommendedName>
        <fullName evidence="1">TIR domain-containing protein</fullName>
    </recommendedName>
</protein>
<dbReference type="InterPro" id="IPR041160">
    <property type="entry name" value="LD_cluster2"/>
</dbReference>
<name>U2KFQ8_9FIRM</name>
<dbReference type="InterPro" id="IPR035897">
    <property type="entry name" value="Toll_tir_struct_dom_sf"/>
</dbReference>
<dbReference type="eggNOG" id="ENOG502ZAK1">
    <property type="taxonomic scope" value="Bacteria"/>
</dbReference>
<dbReference type="AlphaFoldDB" id="U2KFQ8"/>
<dbReference type="PATRIC" id="fig|411473.3.peg.141"/>
<dbReference type="Pfam" id="PF13676">
    <property type="entry name" value="TIR_2"/>
    <property type="match status" value="1"/>
</dbReference>
<dbReference type="Proteomes" id="UP000016662">
    <property type="component" value="Unassembled WGS sequence"/>
</dbReference>
<dbReference type="STRING" id="411473.RUMCAL_00159"/>
<sequence length="599" mass="69559">MKNHSKAHCFVKELKEQFDKYDISYSMVNNAAKYLSKIENDSIIIIFNDESVSTDENLKKLLYLAKNKKATIYPIAMDKETRKPLEIIADKQSYDVWEQLRCRDLSDDYLPLAARCFARKVIANIMPTMYSESGLIFISHRRLDGEEITAQLCDTLSVQFKACETFRDVTSVKVGEEAQSEIDKAMSESDAFIFIHTPESADSKWIQKELRYAILRNIPVLWVQIENADIHKLKFVPSEKPHLSYSLDEFKDIKRLTEITDEIMERTFDLIMTKSNVVFDCHNALEEMFEDKIKCIDSEKMIFNIDVKRKGYRYPQRDINQYVQLFGRTPTLSDKENLKKYLNRMNDHYDSSVILTDKVFTKEESDKIIIETYEDFMFHWGNYLQKPVSNRNSEIIISGAFSDGEEIYKQTLTDALVIFAKSILKSGYILTFGSHPTFQELFFEISKLIYPENCKEHLKMYISKWFEDKYLYSKEYYNESTTFNETEKNNSLSKSLTTMRKHMIQRKEVSALICMGGKIKKNKADEGIREEIALAIENGIPVFVVGSVGGCSSIVASEYKANGWQGLNDAPLVMNNEFAESLDYVMLSKQLLDYLNEKQ</sequence>
<dbReference type="EMBL" id="AWVF01000026">
    <property type="protein sequence ID" value="ERJ97376.1"/>
    <property type="molecule type" value="Genomic_DNA"/>
</dbReference>
<evidence type="ECO:0000313" key="3">
    <source>
        <dbReference type="Proteomes" id="UP000016662"/>
    </source>
</evidence>
<feature type="domain" description="TIR" evidence="1">
    <location>
        <begin position="136"/>
        <end position="230"/>
    </location>
</feature>
<dbReference type="GO" id="GO:0007165">
    <property type="term" value="P:signal transduction"/>
    <property type="evidence" value="ECO:0007669"/>
    <property type="project" value="InterPro"/>
</dbReference>
<comment type="caution">
    <text evidence="2">The sequence shown here is derived from an EMBL/GenBank/DDBJ whole genome shotgun (WGS) entry which is preliminary data.</text>
</comment>
<evidence type="ECO:0000259" key="1">
    <source>
        <dbReference type="Pfam" id="PF13676"/>
    </source>
</evidence>
<keyword evidence="3" id="KW-1185">Reference proteome</keyword>
<accession>U2KFQ8</accession>
<organism evidence="2 3">
    <name type="scientific">Ruminococcus callidus ATCC 27760</name>
    <dbReference type="NCBI Taxonomy" id="411473"/>
    <lineage>
        <taxon>Bacteria</taxon>
        <taxon>Bacillati</taxon>
        <taxon>Bacillota</taxon>
        <taxon>Clostridia</taxon>
        <taxon>Eubacteriales</taxon>
        <taxon>Oscillospiraceae</taxon>
        <taxon>Ruminococcus</taxon>
    </lineage>
</organism>
<gene>
    <name evidence="2" type="ORF">RUMCAL_00159</name>
</gene>
<reference evidence="2 3" key="1">
    <citation type="submission" date="2013-07" db="EMBL/GenBank/DDBJ databases">
        <authorList>
            <person name="Weinstock G."/>
            <person name="Sodergren E."/>
            <person name="Wylie T."/>
            <person name="Fulton L."/>
            <person name="Fulton R."/>
            <person name="Fronick C."/>
            <person name="O'Laughlin M."/>
            <person name="Godfrey J."/>
            <person name="Miner T."/>
            <person name="Herter B."/>
            <person name="Appelbaum E."/>
            <person name="Cordes M."/>
            <person name="Lek S."/>
            <person name="Wollam A."/>
            <person name="Pepin K.H."/>
            <person name="Palsikar V.B."/>
            <person name="Mitreva M."/>
            <person name="Wilson R.K."/>
        </authorList>
    </citation>
    <scope>NUCLEOTIDE SEQUENCE [LARGE SCALE GENOMIC DNA]</scope>
    <source>
        <strain evidence="2 3">ATCC 27760</strain>
    </source>
</reference>
<dbReference type="SUPFAM" id="SSF52200">
    <property type="entry name" value="Toll/Interleukin receptor TIR domain"/>
    <property type="match status" value="1"/>
</dbReference>
<evidence type="ECO:0000313" key="2">
    <source>
        <dbReference type="EMBL" id="ERJ97376.1"/>
    </source>
</evidence>
<proteinExistence type="predicted"/>
<dbReference type="Pfam" id="PF18163">
    <property type="entry name" value="LD_cluster2"/>
    <property type="match status" value="1"/>
</dbReference>